<gene>
    <name evidence="2" type="ORF">CINCED_3A015508</name>
</gene>
<dbReference type="EMBL" id="CABPRJ010000994">
    <property type="protein sequence ID" value="VVC34437.1"/>
    <property type="molecule type" value="Genomic_DNA"/>
</dbReference>
<protein>
    <submittedName>
        <fullName evidence="2">Uncharacterized protein</fullName>
    </submittedName>
</protein>
<evidence type="ECO:0000313" key="2">
    <source>
        <dbReference type="EMBL" id="VVC34437.1"/>
    </source>
</evidence>
<reference evidence="2 3" key="1">
    <citation type="submission" date="2019-08" db="EMBL/GenBank/DDBJ databases">
        <authorList>
            <person name="Alioto T."/>
            <person name="Alioto T."/>
            <person name="Gomez Garrido J."/>
        </authorList>
    </citation>
    <scope>NUCLEOTIDE SEQUENCE [LARGE SCALE GENOMIC DNA]</scope>
</reference>
<accession>A0A5E4MQ59</accession>
<proteinExistence type="predicted"/>
<dbReference type="OrthoDB" id="6336411at2759"/>
<evidence type="ECO:0000256" key="1">
    <source>
        <dbReference type="SAM" id="Phobius"/>
    </source>
</evidence>
<keyword evidence="3" id="KW-1185">Reference proteome</keyword>
<dbReference type="AlphaFoldDB" id="A0A5E4MQ59"/>
<feature type="transmembrane region" description="Helical" evidence="1">
    <location>
        <begin position="12"/>
        <end position="36"/>
    </location>
</feature>
<keyword evidence="1" id="KW-1133">Transmembrane helix</keyword>
<keyword evidence="1" id="KW-0812">Transmembrane</keyword>
<name>A0A5E4MQ59_9HEMI</name>
<dbReference type="Proteomes" id="UP000325440">
    <property type="component" value="Unassembled WGS sequence"/>
</dbReference>
<sequence length="90" mass="10373">MGMPPPEHTDWLMIVGICFIVSCLVIGILFIVCCFWSKCLLFDCCRPNYNNTFVISYDKPEEALNLPPEDMNNSTCYSPVRIKKLNTYEI</sequence>
<organism evidence="2 3">
    <name type="scientific">Cinara cedri</name>
    <dbReference type="NCBI Taxonomy" id="506608"/>
    <lineage>
        <taxon>Eukaryota</taxon>
        <taxon>Metazoa</taxon>
        <taxon>Ecdysozoa</taxon>
        <taxon>Arthropoda</taxon>
        <taxon>Hexapoda</taxon>
        <taxon>Insecta</taxon>
        <taxon>Pterygota</taxon>
        <taxon>Neoptera</taxon>
        <taxon>Paraneoptera</taxon>
        <taxon>Hemiptera</taxon>
        <taxon>Sternorrhyncha</taxon>
        <taxon>Aphidomorpha</taxon>
        <taxon>Aphidoidea</taxon>
        <taxon>Aphididae</taxon>
        <taxon>Lachninae</taxon>
        <taxon>Cinara</taxon>
    </lineage>
</organism>
<keyword evidence="1" id="KW-0472">Membrane</keyword>
<evidence type="ECO:0000313" key="3">
    <source>
        <dbReference type="Proteomes" id="UP000325440"/>
    </source>
</evidence>